<dbReference type="PANTHER" id="PTHR13349">
    <property type="entry name" value="TRANSLATION MACHINERY-ASSOCIATED PROTEIN 16"/>
    <property type="match status" value="1"/>
</dbReference>
<evidence type="ECO:0000256" key="1">
    <source>
        <dbReference type="ARBA" id="ARBA00034127"/>
    </source>
</evidence>
<dbReference type="InterPro" id="IPR021346">
    <property type="entry name" value="Tma16"/>
</dbReference>
<protein>
    <recommendedName>
        <fullName evidence="5">Translation machinery-associated protein 16</fullName>
    </recommendedName>
</protein>
<dbReference type="Proteomes" id="UP001152798">
    <property type="component" value="Chromosome 4"/>
</dbReference>
<sequence length="230" mass="26953">MGKSKLLKKGESKALTISHPNSRKAKALSKQIIKNSTRQKTKMEYAIKRNLFGEKLLWFHDNIEPVEEYTASMLEKLFQKYLSRFDEELEQIAIKHSIGQRQNRQHASREDVIKMTIKRDFEEYNTCGIEMVDVLNKKQLKMFREWDGEMGFLNQFNIRRFSKSFLINYKPPQSKRTNKNRSVSECTDQEMLVAEDNQTCQPTEKTKDVSETEVAQNDVDPTVEVEMEGT</sequence>
<evidence type="ECO:0000256" key="2">
    <source>
        <dbReference type="SAM" id="MobiDB-lite"/>
    </source>
</evidence>
<organism evidence="3 4">
    <name type="scientific">Nezara viridula</name>
    <name type="common">Southern green stink bug</name>
    <name type="synonym">Cimex viridulus</name>
    <dbReference type="NCBI Taxonomy" id="85310"/>
    <lineage>
        <taxon>Eukaryota</taxon>
        <taxon>Metazoa</taxon>
        <taxon>Ecdysozoa</taxon>
        <taxon>Arthropoda</taxon>
        <taxon>Hexapoda</taxon>
        <taxon>Insecta</taxon>
        <taxon>Pterygota</taxon>
        <taxon>Neoptera</taxon>
        <taxon>Paraneoptera</taxon>
        <taxon>Hemiptera</taxon>
        <taxon>Heteroptera</taxon>
        <taxon>Panheteroptera</taxon>
        <taxon>Pentatomomorpha</taxon>
        <taxon>Pentatomoidea</taxon>
        <taxon>Pentatomidae</taxon>
        <taxon>Pentatominae</taxon>
        <taxon>Nezara</taxon>
    </lineage>
</organism>
<dbReference type="OrthoDB" id="270284at2759"/>
<dbReference type="InterPro" id="IPR038356">
    <property type="entry name" value="Tma16_sf"/>
</dbReference>
<evidence type="ECO:0008006" key="5">
    <source>
        <dbReference type="Google" id="ProtNLM"/>
    </source>
</evidence>
<dbReference type="Gene3D" id="1.20.1440.170">
    <property type="entry name" value="Translation machinery-associated protein 16-like"/>
    <property type="match status" value="1"/>
</dbReference>
<gene>
    <name evidence="3" type="ORF">NEZAVI_LOCUS9637</name>
</gene>
<accession>A0A9P0MLL0</accession>
<dbReference type="PANTHER" id="PTHR13349:SF2">
    <property type="entry name" value="TRANSLATION MACHINERY-ASSOCIATED PROTEIN 16"/>
    <property type="match status" value="1"/>
</dbReference>
<dbReference type="AlphaFoldDB" id="A0A9P0MLL0"/>
<feature type="region of interest" description="Disordered" evidence="2">
    <location>
        <begin position="198"/>
        <end position="230"/>
    </location>
</feature>
<name>A0A9P0MLL0_NEZVI</name>
<keyword evidence="4" id="KW-1185">Reference proteome</keyword>
<proteinExistence type="inferred from homology"/>
<feature type="compositionally biased region" description="Acidic residues" evidence="2">
    <location>
        <begin position="221"/>
        <end position="230"/>
    </location>
</feature>
<dbReference type="GO" id="GO:0005634">
    <property type="term" value="C:nucleus"/>
    <property type="evidence" value="ECO:0007669"/>
    <property type="project" value="TreeGrafter"/>
</dbReference>
<evidence type="ECO:0000313" key="3">
    <source>
        <dbReference type="EMBL" id="CAH1400388.1"/>
    </source>
</evidence>
<evidence type="ECO:0000313" key="4">
    <source>
        <dbReference type="Proteomes" id="UP001152798"/>
    </source>
</evidence>
<dbReference type="Pfam" id="PF11176">
    <property type="entry name" value="Tma16"/>
    <property type="match status" value="1"/>
</dbReference>
<reference evidence="3" key="1">
    <citation type="submission" date="2022-01" db="EMBL/GenBank/DDBJ databases">
        <authorList>
            <person name="King R."/>
        </authorList>
    </citation>
    <scope>NUCLEOTIDE SEQUENCE</scope>
</reference>
<comment type="similarity">
    <text evidence="1">Belongs to the TMA16 family.</text>
</comment>
<dbReference type="EMBL" id="OV725080">
    <property type="protein sequence ID" value="CAH1400388.1"/>
    <property type="molecule type" value="Genomic_DNA"/>
</dbReference>
<dbReference type="FunFam" id="1.20.1440.170:FF:000001">
    <property type="entry name" value="Translation machinery-associated 16 homolog"/>
    <property type="match status" value="1"/>
</dbReference>